<dbReference type="GO" id="GO:0009228">
    <property type="term" value="P:thiamine biosynthetic process"/>
    <property type="evidence" value="ECO:0007669"/>
    <property type="project" value="UniProtKB-KW"/>
</dbReference>
<dbReference type="SUPFAM" id="SSF143437">
    <property type="entry name" value="THUMP domain-like"/>
    <property type="match status" value="1"/>
</dbReference>
<reference evidence="21" key="1">
    <citation type="submission" date="2019-11" db="EMBL/GenBank/DDBJ databases">
        <authorList>
            <person name="Feng L."/>
        </authorList>
    </citation>
    <scope>NUCLEOTIDE SEQUENCE</scope>
    <source>
        <strain evidence="21">IbartlettiiLFYP30</strain>
    </source>
</reference>
<keyword evidence="9 19" id="KW-0784">Thiamine biosynthesis</keyword>
<dbReference type="EC" id="2.8.1.4" evidence="14 19"/>
<evidence type="ECO:0000256" key="13">
    <source>
        <dbReference type="ARBA" id="ARBA00061472"/>
    </source>
</evidence>
<dbReference type="GO" id="GO:0140741">
    <property type="term" value="F:tRNA-uracil-4 sulfurtransferase activity"/>
    <property type="evidence" value="ECO:0007669"/>
    <property type="project" value="UniProtKB-EC"/>
</dbReference>
<feature type="binding site" evidence="19">
    <location>
        <position position="306"/>
    </location>
    <ligand>
        <name>ATP</name>
        <dbReference type="ChEBI" id="CHEBI:30616"/>
    </ligand>
</feature>
<feature type="binding site" evidence="19">
    <location>
        <begin position="202"/>
        <end position="203"/>
    </location>
    <ligand>
        <name>ATP</name>
        <dbReference type="ChEBI" id="CHEBI:30616"/>
    </ligand>
</feature>
<feature type="binding site" evidence="19">
    <location>
        <begin position="227"/>
        <end position="228"/>
    </location>
    <ligand>
        <name>ATP</name>
        <dbReference type="ChEBI" id="CHEBI:30616"/>
    </ligand>
</feature>
<evidence type="ECO:0000256" key="1">
    <source>
        <dbReference type="ARBA" id="ARBA00004496"/>
    </source>
</evidence>
<dbReference type="Pfam" id="PF02926">
    <property type="entry name" value="THUMP"/>
    <property type="match status" value="1"/>
</dbReference>
<evidence type="ECO:0000259" key="20">
    <source>
        <dbReference type="PROSITE" id="PS51165"/>
    </source>
</evidence>
<keyword evidence="4 19" id="KW-0820">tRNA-binding</keyword>
<dbReference type="InterPro" id="IPR004114">
    <property type="entry name" value="THUMP_dom"/>
</dbReference>
<dbReference type="InterPro" id="IPR049961">
    <property type="entry name" value="ThiI_N"/>
</dbReference>
<feature type="domain" description="THUMP" evidence="20">
    <location>
        <begin position="70"/>
        <end position="184"/>
    </location>
</feature>
<dbReference type="AlphaFoldDB" id="A0A6N3CDF9"/>
<dbReference type="EMBL" id="CACRUE010000026">
    <property type="protein sequence ID" value="VYU13394.1"/>
    <property type="molecule type" value="Genomic_DNA"/>
</dbReference>
<evidence type="ECO:0000256" key="10">
    <source>
        <dbReference type="ARBA" id="ARBA00050570"/>
    </source>
</evidence>
<evidence type="ECO:0000256" key="15">
    <source>
        <dbReference type="ARBA" id="ARBA00071867"/>
    </source>
</evidence>
<dbReference type="Pfam" id="PF22025">
    <property type="entry name" value="ThiI_fer"/>
    <property type="match status" value="1"/>
</dbReference>
<dbReference type="Gene3D" id="3.30.2130.30">
    <property type="match status" value="1"/>
</dbReference>
<feature type="binding site" evidence="19">
    <location>
        <position position="284"/>
    </location>
    <ligand>
        <name>ATP</name>
        <dbReference type="ChEBI" id="CHEBI:30616"/>
    </ligand>
</feature>
<evidence type="ECO:0000313" key="21">
    <source>
        <dbReference type="EMBL" id="VYU13394.1"/>
    </source>
</evidence>
<dbReference type="CDD" id="cd11716">
    <property type="entry name" value="THUMP_ThiI"/>
    <property type="match status" value="1"/>
</dbReference>
<dbReference type="RefSeq" id="WP_007286338.1">
    <property type="nucleotide sequence ID" value="NZ_BAABXU010000001.1"/>
</dbReference>
<evidence type="ECO:0000256" key="17">
    <source>
        <dbReference type="ARBA" id="ARBA00077849"/>
    </source>
</evidence>
<keyword evidence="5 19" id="KW-0808">Transferase</keyword>
<organism evidence="21">
    <name type="scientific">Intestinibacter bartlettii</name>
    <dbReference type="NCBI Taxonomy" id="261299"/>
    <lineage>
        <taxon>Bacteria</taxon>
        <taxon>Bacillati</taxon>
        <taxon>Bacillota</taxon>
        <taxon>Clostridia</taxon>
        <taxon>Peptostreptococcales</taxon>
        <taxon>Peptostreptococcaceae</taxon>
        <taxon>Intestinibacter</taxon>
    </lineage>
</organism>
<dbReference type="UniPathway" id="UPA00060"/>
<evidence type="ECO:0000256" key="6">
    <source>
        <dbReference type="ARBA" id="ARBA00022741"/>
    </source>
</evidence>
<dbReference type="PANTHER" id="PTHR43209">
    <property type="entry name" value="TRNA SULFURTRANSFERASE"/>
    <property type="match status" value="1"/>
</dbReference>
<dbReference type="InterPro" id="IPR050102">
    <property type="entry name" value="tRNA_sulfurtransferase_ThiI"/>
</dbReference>
<evidence type="ECO:0000256" key="14">
    <source>
        <dbReference type="ARBA" id="ARBA00066827"/>
    </source>
</evidence>
<feature type="binding site" evidence="19">
    <location>
        <position position="315"/>
    </location>
    <ligand>
        <name>ATP</name>
        <dbReference type="ChEBI" id="CHEBI:30616"/>
    </ligand>
</feature>
<comment type="catalytic activity">
    <reaction evidence="10 19">
        <text>[ThiI sulfur-carrier protein]-S-sulfanyl-L-cysteine + a uridine in tRNA + 2 reduced [2Fe-2S]-[ferredoxin] + ATP + H(+) = [ThiI sulfur-carrier protein]-L-cysteine + a 4-thiouridine in tRNA + 2 oxidized [2Fe-2S]-[ferredoxin] + AMP + diphosphate</text>
        <dbReference type="Rhea" id="RHEA:24176"/>
        <dbReference type="Rhea" id="RHEA-COMP:10000"/>
        <dbReference type="Rhea" id="RHEA-COMP:10001"/>
        <dbReference type="Rhea" id="RHEA-COMP:13337"/>
        <dbReference type="Rhea" id="RHEA-COMP:13338"/>
        <dbReference type="Rhea" id="RHEA-COMP:13339"/>
        <dbReference type="Rhea" id="RHEA-COMP:13340"/>
        <dbReference type="ChEBI" id="CHEBI:15378"/>
        <dbReference type="ChEBI" id="CHEBI:29950"/>
        <dbReference type="ChEBI" id="CHEBI:30616"/>
        <dbReference type="ChEBI" id="CHEBI:33019"/>
        <dbReference type="ChEBI" id="CHEBI:33737"/>
        <dbReference type="ChEBI" id="CHEBI:33738"/>
        <dbReference type="ChEBI" id="CHEBI:61963"/>
        <dbReference type="ChEBI" id="CHEBI:65315"/>
        <dbReference type="ChEBI" id="CHEBI:136798"/>
        <dbReference type="ChEBI" id="CHEBI:456215"/>
        <dbReference type="EC" id="2.8.1.4"/>
    </reaction>
</comment>
<dbReference type="GO" id="GO:0052837">
    <property type="term" value="P:thiazole biosynthetic process"/>
    <property type="evidence" value="ECO:0007669"/>
    <property type="project" value="TreeGrafter"/>
</dbReference>
<evidence type="ECO:0000256" key="18">
    <source>
        <dbReference type="ARBA" id="ARBA00080570"/>
    </source>
</evidence>
<evidence type="ECO:0000256" key="5">
    <source>
        <dbReference type="ARBA" id="ARBA00022679"/>
    </source>
</evidence>
<protein>
    <recommendedName>
        <fullName evidence="15 19">Probable tRNA sulfurtransferase</fullName>
        <ecNumber evidence="14 19">2.8.1.4</ecNumber>
    </recommendedName>
    <alternativeName>
        <fullName evidence="16 19">Sulfur carrier protein ThiS sulfurtransferase</fullName>
    </alternativeName>
    <alternativeName>
        <fullName evidence="17 19">Thiamine biosynthesis protein ThiI</fullName>
    </alternativeName>
    <alternativeName>
        <fullName evidence="18 19">tRNA 4-thiouridine synthase</fullName>
    </alternativeName>
</protein>
<keyword evidence="3 19" id="KW-0963">Cytoplasm</keyword>
<keyword evidence="8 19" id="KW-0694">RNA-binding</keyword>
<comment type="similarity">
    <text evidence="13 19">Belongs to the ThiI family.</text>
</comment>
<dbReference type="SMART" id="SM00981">
    <property type="entry name" value="THUMP"/>
    <property type="match status" value="1"/>
</dbReference>
<dbReference type="PANTHER" id="PTHR43209:SF1">
    <property type="entry name" value="TRNA SULFURTRANSFERASE"/>
    <property type="match status" value="1"/>
</dbReference>
<dbReference type="GO" id="GO:0009229">
    <property type="term" value="P:thiamine diphosphate biosynthetic process"/>
    <property type="evidence" value="ECO:0007669"/>
    <property type="project" value="UniProtKB-UniRule"/>
</dbReference>
<dbReference type="GeneID" id="89566064"/>
<dbReference type="FunFam" id="3.40.50.620:FF:000053">
    <property type="entry name" value="Probable tRNA sulfurtransferase"/>
    <property type="match status" value="1"/>
</dbReference>
<dbReference type="GO" id="GO:0005524">
    <property type="term" value="F:ATP binding"/>
    <property type="evidence" value="ECO:0007669"/>
    <property type="project" value="UniProtKB-UniRule"/>
</dbReference>
<evidence type="ECO:0000256" key="19">
    <source>
        <dbReference type="HAMAP-Rule" id="MF_00021"/>
    </source>
</evidence>
<dbReference type="HAMAP" id="MF_00021">
    <property type="entry name" value="ThiI"/>
    <property type="match status" value="1"/>
</dbReference>
<dbReference type="GO" id="GO:0004810">
    <property type="term" value="F:CCA tRNA nucleotidyltransferase activity"/>
    <property type="evidence" value="ECO:0007669"/>
    <property type="project" value="InterPro"/>
</dbReference>
<evidence type="ECO:0000256" key="3">
    <source>
        <dbReference type="ARBA" id="ARBA00022490"/>
    </source>
</evidence>
<dbReference type="GO" id="GO:0000049">
    <property type="term" value="F:tRNA binding"/>
    <property type="evidence" value="ECO:0007669"/>
    <property type="project" value="UniProtKB-UniRule"/>
</dbReference>
<comment type="function">
    <text evidence="12 19">Catalyzes the ATP-dependent transfer of a sulfur to tRNA to produce 4-thiouridine in position 8 of tRNAs, which functions as a near-UV photosensor. Also catalyzes the transfer of sulfur to the sulfur carrier protein ThiS, forming ThiS-thiocarboxylate. This is a step in the synthesis of thiazole, in the thiamine biosynthesis pathway. The sulfur is donated as persulfide by IscS.</text>
</comment>
<comment type="subcellular location">
    <subcellularLocation>
        <location evidence="1 19">Cytoplasm</location>
    </subcellularLocation>
</comment>
<evidence type="ECO:0000256" key="2">
    <source>
        <dbReference type="ARBA" id="ARBA00004948"/>
    </source>
</evidence>
<keyword evidence="6 19" id="KW-0547">Nucleotide-binding</keyword>
<evidence type="ECO:0000256" key="7">
    <source>
        <dbReference type="ARBA" id="ARBA00022840"/>
    </source>
</evidence>
<dbReference type="InterPro" id="IPR020536">
    <property type="entry name" value="ThiI_AANH"/>
</dbReference>
<dbReference type="Gene3D" id="3.40.50.620">
    <property type="entry name" value="HUPs"/>
    <property type="match status" value="1"/>
</dbReference>
<name>A0A6N3CDF9_9FIRM</name>
<dbReference type="InterPro" id="IPR003720">
    <property type="entry name" value="tRNA_STrfase"/>
</dbReference>
<keyword evidence="7 19" id="KW-0067">ATP-binding</keyword>
<dbReference type="NCBIfam" id="TIGR00342">
    <property type="entry name" value="tRNA uracil 4-sulfurtransferase ThiI"/>
    <property type="match status" value="1"/>
</dbReference>
<dbReference type="Pfam" id="PF02568">
    <property type="entry name" value="ThiI"/>
    <property type="match status" value="1"/>
</dbReference>
<gene>
    <name evidence="19 21" type="primary">thiI</name>
    <name evidence="21" type="ORF">IBLFYP30_01819</name>
</gene>
<dbReference type="InterPro" id="IPR014729">
    <property type="entry name" value="Rossmann-like_a/b/a_fold"/>
</dbReference>
<comment type="catalytic activity">
    <reaction evidence="11 19">
        <text>[ThiS sulfur-carrier protein]-C-terminal Gly-Gly-AMP + S-sulfanyl-L-cysteinyl-[cysteine desulfurase] + AH2 = [ThiS sulfur-carrier protein]-C-terminal-Gly-aminoethanethioate + L-cysteinyl-[cysteine desulfurase] + A + AMP + 2 H(+)</text>
        <dbReference type="Rhea" id="RHEA:43340"/>
        <dbReference type="Rhea" id="RHEA-COMP:12157"/>
        <dbReference type="Rhea" id="RHEA-COMP:12158"/>
        <dbReference type="Rhea" id="RHEA-COMP:12910"/>
        <dbReference type="Rhea" id="RHEA-COMP:19908"/>
        <dbReference type="ChEBI" id="CHEBI:13193"/>
        <dbReference type="ChEBI" id="CHEBI:15378"/>
        <dbReference type="ChEBI" id="CHEBI:17499"/>
        <dbReference type="ChEBI" id="CHEBI:29950"/>
        <dbReference type="ChEBI" id="CHEBI:61963"/>
        <dbReference type="ChEBI" id="CHEBI:90618"/>
        <dbReference type="ChEBI" id="CHEBI:232372"/>
        <dbReference type="ChEBI" id="CHEBI:456215"/>
    </reaction>
</comment>
<evidence type="ECO:0000256" key="11">
    <source>
        <dbReference type="ARBA" id="ARBA00052330"/>
    </source>
</evidence>
<dbReference type="InterPro" id="IPR054173">
    <property type="entry name" value="ThiI_fer"/>
</dbReference>
<dbReference type="GO" id="GO:0002937">
    <property type="term" value="P:tRNA 4-thiouridine biosynthesis"/>
    <property type="evidence" value="ECO:0007669"/>
    <property type="project" value="TreeGrafter"/>
</dbReference>
<dbReference type="PROSITE" id="PS51165">
    <property type="entry name" value="THUMP"/>
    <property type="match status" value="1"/>
</dbReference>
<evidence type="ECO:0000256" key="16">
    <source>
        <dbReference type="ARBA" id="ARBA00075337"/>
    </source>
</evidence>
<accession>A0A6N3CDF9</accession>
<evidence type="ECO:0000256" key="8">
    <source>
        <dbReference type="ARBA" id="ARBA00022884"/>
    </source>
</evidence>
<proteinExistence type="inferred from homology"/>
<dbReference type="InterPro" id="IPR049962">
    <property type="entry name" value="THUMP_ThiI"/>
</dbReference>
<dbReference type="CDD" id="cd01712">
    <property type="entry name" value="PPase_ThiI"/>
    <property type="match status" value="1"/>
</dbReference>
<evidence type="ECO:0000256" key="9">
    <source>
        <dbReference type="ARBA" id="ARBA00022977"/>
    </source>
</evidence>
<dbReference type="GO" id="GO:0005829">
    <property type="term" value="C:cytosol"/>
    <property type="evidence" value="ECO:0007669"/>
    <property type="project" value="TreeGrafter"/>
</dbReference>
<sequence>MPRYLFWQREKVYNALIVKYGEIGIKGKNRYIFENKLIKNIKNMLKPLGKFDVYKEYGRVYVELGDYDYEEVMEEVKKVFGIVGVCPVIKLDRKSDDIEEAYQLLQETALKVLEEKIEQGCKSFKVESRRGDKSFRMTSQEMSIDIGGYLLSKTEGKIPVELRNPETKIKCELREHNVVAYSDTVPGYGGLPIGTNGKAMSLLSGGIDSPVASWMVAKRGVEVECIHFHTYPFTSEKSMEKVRDLARILAKYCGKVRLHKVNLLEIQKAVGVNCKEEAMTIISRRFMMRIAEEVGKLRRCDALVTGESIGQVASQTIQGLTCTNASVSMPVFRPLIAMDKTEIIDVAKTIGTFETSIIPEEDCCSVFAPKRPVTKPKLDRIEADEASLDVEGLIADAIEKMEVEIIEF</sequence>
<comment type="pathway">
    <text evidence="2 19">Cofactor biosynthesis; thiamine diphosphate biosynthesis.</text>
</comment>
<dbReference type="SUPFAM" id="SSF52402">
    <property type="entry name" value="Adenine nucleotide alpha hydrolases-like"/>
    <property type="match status" value="1"/>
</dbReference>
<evidence type="ECO:0000256" key="4">
    <source>
        <dbReference type="ARBA" id="ARBA00022555"/>
    </source>
</evidence>
<evidence type="ECO:0000256" key="12">
    <source>
        <dbReference type="ARBA" id="ARBA00058382"/>
    </source>
</evidence>